<keyword evidence="3" id="KW-1185">Reference proteome</keyword>
<proteinExistence type="predicted"/>
<dbReference type="EMBL" id="JBJUIK010000011">
    <property type="protein sequence ID" value="KAL3511932.1"/>
    <property type="molecule type" value="Genomic_DNA"/>
</dbReference>
<accession>A0ABD2YXC0</accession>
<dbReference type="AlphaFoldDB" id="A0ABD2YXC0"/>
<comment type="caution">
    <text evidence="2">The sequence shown here is derived from an EMBL/GenBank/DDBJ whole genome shotgun (WGS) entry which is preliminary data.</text>
</comment>
<dbReference type="Proteomes" id="UP001630127">
    <property type="component" value="Unassembled WGS sequence"/>
</dbReference>
<organism evidence="2 3">
    <name type="scientific">Cinchona calisaya</name>
    <dbReference type="NCBI Taxonomy" id="153742"/>
    <lineage>
        <taxon>Eukaryota</taxon>
        <taxon>Viridiplantae</taxon>
        <taxon>Streptophyta</taxon>
        <taxon>Embryophyta</taxon>
        <taxon>Tracheophyta</taxon>
        <taxon>Spermatophyta</taxon>
        <taxon>Magnoliopsida</taxon>
        <taxon>eudicotyledons</taxon>
        <taxon>Gunneridae</taxon>
        <taxon>Pentapetalae</taxon>
        <taxon>asterids</taxon>
        <taxon>lamiids</taxon>
        <taxon>Gentianales</taxon>
        <taxon>Rubiaceae</taxon>
        <taxon>Cinchonoideae</taxon>
        <taxon>Cinchoneae</taxon>
        <taxon>Cinchona</taxon>
    </lineage>
</organism>
<feature type="region of interest" description="Disordered" evidence="1">
    <location>
        <begin position="1"/>
        <end position="43"/>
    </location>
</feature>
<reference evidence="2 3" key="1">
    <citation type="submission" date="2024-11" db="EMBL/GenBank/DDBJ databases">
        <title>A near-complete genome assembly of Cinchona calisaya.</title>
        <authorList>
            <person name="Lian D.C."/>
            <person name="Zhao X.W."/>
            <person name="Wei L."/>
        </authorList>
    </citation>
    <scope>NUCLEOTIDE SEQUENCE [LARGE SCALE GENOMIC DNA]</scope>
    <source>
        <tissue evidence="2">Nenye</tissue>
    </source>
</reference>
<evidence type="ECO:0000313" key="2">
    <source>
        <dbReference type="EMBL" id="KAL3511932.1"/>
    </source>
</evidence>
<name>A0ABD2YXC0_9GENT</name>
<evidence type="ECO:0000313" key="3">
    <source>
        <dbReference type="Proteomes" id="UP001630127"/>
    </source>
</evidence>
<gene>
    <name evidence="2" type="ORF">ACH5RR_024649</name>
</gene>
<sequence length="120" mass="13122">MSITVGADSGGMWGKKQRTRDRERRAVAVGADSGGMWGKKQRTRDRERRAVAAYYLENLGSAGNINSSPLYLLQALEKPAAIFHGVKDAVTSVSSPQNVIYLCLEMESGNENMQQRESGS</sequence>
<evidence type="ECO:0000256" key="1">
    <source>
        <dbReference type="SAM" id="MobiDB-lite"/>
    </source>
</evidence>
<protein>
    <submittedName>
        <fullName evidence="2">Uncharacterized protein</fullName>
    </submittedName>
</protein>